<protein>
    <recommendedName>
        <fullName evidence="1">Beta-lactamase-related domain-containing protein</fullName>
    </recommendedName>
</protein>
<sequence>MSTSPPSHAQLKSKFDALGPDILKIINVAGTHALHLSVRQGGSTYQKAFTYLESFDHQGSSSFKRKHPKNVQYPVPTNENTIFPCCSLTKAATAAGLATLIGENFNIEGEQFRFSWDIQVKKIVPNIRILNDGHDTRLHHLLTHSWGGARGDFLWYGTHNEVRLTGNQSKSFFNSIERHHGLKKVVVYNNDGWNIAGYVLKTLVREMHKKQNKPVPELDSDEDFELSFNQYITEKIFHPLDMNQTWFKKPPSEYEPRVARGYGVNSSRQPVEVGGMTAGDHGFAGASTGLRTTPDDRMKFDKAWIDALGTQSATTTSTPGNPLKHVYEIMKTEHSVVASHKDESKPNPTAYGFGWVRTHLPARMGLVGYSRGMAKDVPLVVQGGPRGEGKEIFYHQGSFVGGLCAVILVPFLDANILVMSDTLALSDVASYVSQMALEELLEVPRDSRNRFGDHNNKASDTRLLTEKSLNNSVVDLISKAPNFDYTKLDYSAYAGLYKHPFGLINIEVVYNADPGSDDESDDEEGQAANFCTSLSINISGTENRPEKPKFLPLGHIKGHKFTWFRSWDSTIKNGFWPSGDLTTYVVDFVVEKGKVVGLEWNHHSGTFVVEEPVPGPVRYNKG</sequence>
<accession>A0AAD5RR04</accession>
<proteinExistence type="predicted"/>
<dbReference type="Gene3D" id="3.40.710.10">
    <property type="entry name" value="DD-peptidase/beta-lactamase superfamily"/>
    <property type="match status" value="1"/>
</dbReference>
<dbReference type="EMBL" id="JAKWBI020000164">
    <property type="protein sequence ID" value="KAJ2900976.1"/>
    <property type="molecule type" value="Genomic_DNA"/>
</dbReference>
<reference evidence="2" key="1">
    <citation type="submission" date="2022-07" db="EMBL/GenBank/DDBJ databases">
        <title>Draft genome sequence of Zalerion maritima ATCC 34329, a (micro)plastics degrading marine fungus.</title>
        <authorList>
            <person name="Paco A."/>
            <person name="Goncalves M.F.M."/>
            <person name="Rocha-Santos T.A.P."/>
            <person name="Alves A."/>
        </authorList>
    </citation>
    <scope>NUCLEOTIDE SEQUENCE</scope>
    <source>
        <strain evidence="2">ATCC 34329</strain>
    </source>
</reference>
<evidence type="ECO:0000313" key="2">
    <source>
        <dbReference type="EMBL" id="KAJ2900976.1"/>
    </source>
</evidence>
<keyword evidence="3" id="KW-1185">Reference proteome</keyword>
<dbReference type="AlphaFoldDB" id="A0AAD5RR04"/>
<dbReference type="InterPro" id="IPR012338">
    <property type="entry name" value="Beta-lactam/transpept-like"/>
</dbReference>
<gene>
    <name evidence="2" type="ORF">MKZ38_002211</name>
</gene>
<feature type="domain" description="Beta-lactamase-related" evidence="1">
    <location>
        <begin position="69"/>
        <end position="401"/>
    </location>
</feature>
<evidence type="ECO:0000259" key="1">
    <source>
        <dbReference type="Pfam" id="PF00144"/>
    </source>
</evidence>
<dbReference type="PANTHER" id="PTHR43283">
    <property type="entry name" value="BETA-LACTAMASE-RELATED"/>
    <property type="match status" value="1"/>
</dbReference>
<dbReference type="SUPFAM" id="SSF56601">
    <property type="entry name" value="beta-lactamase/transpeptidase-like"/>
    <property type="match status" value="1"/>
</dbReference>
<dbReference type="Pfam" id="PF00144">
    <property type="entry name" value="Beta-lactamase"/>
    <property type="match status" value="1"/>
</dbReference>
<comment type="caution">
    <text evidence="2">The sequence shown here is derived from an EMBL/GenBank/DDBJ whole genome shotgun (WGS) entry which is preliminary data.</text>
</comment>
<dbReference type="InterPro" id="IPR001466">
    <property type="entry name" value="Beta-lactam-related"/>
</dbReference>
<name>A0AAD5RR04_9PEZI</name>
<evidence type="ECO:0000313" key="3">
    <source>
        <dbReference type="Proteomes" id="UP001201980"/>
    </source>
</evidence>
<dbReference type="InterPro" id="IPR050789">
    <property type="entry name" value="Diverse_Enzym_Activities"/>
</dbReference>
<organism evidence="2 3">
    <name type="scientific">Zalerion maritima</name>
    <dbReference type="NCBI Taxonomy" id="339359"/>
    <lineage>
        <taxon>Eukaryota</taxon>
        <taxon>Fungi</taxon>
        <taxon>Dikarya</taxon>
        <taxon>Ascomycota</taxon>
        <taxon>Pezizomycotina</taxon>
        <taxon>Sordariomycetes</taxon>
        <taxon>Lulworthiomycetidae</taxon>
        <taxon>Lulworthiales</taxon>
        <taxon>Lulworthiaceae</taxon>
        <taxon>Zalerion</taxon>
    </lineage>
</organism>
<dbReference type="Proteomes" id="UP001201980">
    <property type="component" value="Unassembled WGS sequence"/>
</dbReference>